<organism evidence="1 2">
    <name type="scientific">Symbiodinium necroappetens</name>
    <dbReference type="NCBI Taxonomy" id="1628268"/>
    <lineage>
        <taxon>Eukaryota</taxon>
        <taxon>Sar</taxon>
        <taxon>Alveolata</taxon>
        <taxon>Dinophyceae</taxon>
        <taxon>Suessiales</taxon>
        <taxon>Symbiodiniaceae</taxon>
        <taxon>Symbiodinium</taxon>
    </lineage>
</organism>
<gene>
    <name evidence="1" type="ORF">SNEC2469_LOCUS24896</name>
</gene>
<proteinExistence type="predicted"/>
<dbReference type="Proteomes" id="UP000601435">
    <property type="component" value="Unassembled WGS sequence"/>
</dbReference>
<reference evidence="1" key="1">
    <citation type="submission" date="2021-02" db="EMBL/GenBank/DDBJ databases">
        <authorList>
            <person name="Dougan E. K."/>
            <person name="Rhodes N."/>
            <person name="Thang M."/>
            <person name="Chan C."/>
        </authorList>
    </citation>
    <scope>NUCLEOTIDE SEQUENCE</scope>
</reference>
<dbReference type="OrthoDB" id="10306331at2759"/>
<accession>A0A812ZJN2</accession>
<dbReference type="EMBL" id="CAJNJA010048546">
    <property type="protein sequence ID" value="CAE7832041.1"/>
    <property type="molecule type" value="Genomic_DNA"/>
</dbReference>
<dbReference type="AlphaFoldDB" id="A0A812ZJN2"/>
<evidence type="ECO:0000313" key="1">
    <source>
        <dbReference type="EMBL" id="CAE7832041.1"/>
    </source>
</evidence>
<protein>
    <submittedName>
        <fullName evidence="1">Uncharacterized protein</fullName>
    </submittedName>
</protein>
<keyword evidence="2" id="KW-1185">Reference proteome</keyword>
<comment type="caution">
    <text evidence="1">The sequence shown here is derived from an EMBL/GenBank/DDBJ whole genome shotgun (WGS) entry which is preliminary data.</text>
</comment>
<sequence length="90" mass="9569">MHPRNAAFARAAIGRTTFRIFARCDGFAKLFRREGAGGFQAVNVTGGTAPMSAMNPMGMMGKGGFGPMIAGGRVFNRLPLHVSLQLLVKT</sequence>
<evidence type="ECO:0000313" key="2">
    <source>
        <dbReference type="Proteomes" id="UP000601435"/>
    </source>
</evidence>
<name>A0A812ZJN2_9DINO</name>